<dbReference type="Pfam" id="PF01928">
    <property type="entry name" value="CYTH"/>
    <property type="match status" value="1"/>
</dbReference>
<evidence type="ECO:0000313" key="3">
    <source>
        <dbReference type="Proteomes" id="UP000076276"/>
    </source>
</evidence>
<dbReference type="InterPro" id="IPR023577">
    <property type="entry name" value="CYTH_domain"/>
</dbReference>
<dbReference type="Gene3D" id="2.40.320.10">
    <property type="entry name" value="Hypothetical Protein Pfu-838710-001"/>
    <property type="match status" value="1"/>
</dbReference>
<gene>
    <name evidence="2" type="ORF">AZH43_03525</name>
</gene>
<dbReference type="STRING" id="1806892.AZH43_03525"/>
<organism evidence="2 3">
    <name type="scientific">Acinetobacter pragensis</name>
    <dbReference type="NCBI Taxonomy" id="1806892"/>
    <lineage>
        <taxon>Bacteria</taxon>
        <taxon>Pseudomonadati</taxon>
        <taxon>Pseudomonadota</taxon>
        <taxon>Gammaproteobacteria</taxon>
        <taxon>Moraxellales</taxon>
        <taxon>Moraxellaceae</taxon>
        <taxon>Acinetobacter</taxon>
    </lineage>
</organism>
<dbReference type="SUPFAM" id="SSF55154">
    <property type="entry name" value="CYTH-like phosphatases"/>
    <property type="match status" value="1"/>
</dbReference>
<proteinExistence type="predicted"/>
<dbReference type="InterPro" id="IPR039013">
    <property type="entry name" value="YgiF"/>
</dbReference>
<accession>A0A151XY88</accession>
<dbReference type="PANTHER" id="PTHR39569:SF1">
    <property type="entry name" value="INORGANIC TRIPHOSPHATASE"/>
    <property type="match status" value="1"/>
</dbReference>
<sequence>MVEVELKFQIPEARRTALLKAIDPKKSQQIQLKAKYFDTPDRLMAQKHTALRQRLEGTRWIQTLKAAGKSHIERFEHNLDLGEDSADASGEAAQAPALNLEIYAQHPEAQAVLENALGGQQDQLKLQFETDISRTLRVIQYQDAEIEVSLDIGCIRTADAEQEVHEVEFELKSGSIQSLLEFSFEWVKKYQLWLDVRSKAELGNLLAMQQQASPAAKGKEFQLSKKEPANKNLRHLVGQQLQHLLPNIAAMSAQTAAQEHIDEAQLALQHLQLTISLFKDWNSNISDKWGYQLDAFGQQFAQLQHFEHMQNTLGAFLQNRTTSENLAKDILYAKEKLQNLVKSTLNVHHYLELLMFSLNTQDQPQPHDLKWFAQNTLQNQYKALQDALNDSDIADFESLDILASRIQELKFSFPILTSIYDVKNLQKYSKALNDAQLAAKEYQILASSAAYIQQTELEASDWFVLGWLTAKQEVYAQKLLEATEQFMVSRKFIK</sequence>
<dbReference type="RefSeq" id="WP_067671703.1">
    <property type="nucleotide sequence ID" value="NZ_CBCSIK010000007.1"/>
</dbReference>
<dbReference type="GO" id="GO:0050355">
    <property type="term" value="F:inorganic triphosphate phosphatase activity"/>
    <property type="evidence" value="ECO:0007669"/>
    <property type="project" value="InterPro"/>
</dbReference>
<dbReference type="OrthoDB" id="3034217at2"/>
<name>A0A151XY88_9GAMM</name>
<dbReference type="AlphaFoldDB" id="A0A151XY88"/>
<dbReference type="EMBL" id="LUAW01000045">
    <property type="protein sequence ID" value="KYQ70800.1"/>
    <property type="molecule type" value="Genomic_DNA"/>
</dbReference>
<dbReference type="SMART" id="SM01118">
    <property type="entry name" value="CYTH"/>
    <property type="match status" value="1"/>
</dbReference>
<protein>
    <submittedName>
        <fullName evidence="2">CYTH domain-containing protein</fullName>
    </submittedName>
</protein>
<dbReference type="GO" id="GO:0046872">
    <property type="term" value="F:metal ion binding"/>
    <property type="evidence" value="ECO:0007669"/>
    <property type="project" value="TreeGrafter"/>
</dbReference>
<reference evidence="2 3" key="1">
    <citation type="submission" date="2016-03" db="EMBL/GenBank/DDBJ databases">
        <title>Acinetobacter genomospecies 28 strain ANC 4149.</title>
        <authorList>
            <person name="Radolfova-Krizova L."/>
            <person name="Nemec A."/>
        </authorList>
    </citation>
    <scope>NUCLEOTIDE SEQUENCE [LARGE SCALE GENOMIC DNA]</scope>
    <source>
        <strain evidence="2 3">ANC 4149</strain>
    </source>
</reference>
<comment type="caution">
    <text evidence="2">The sequence shown here is derived from an EMBL/GenBank/DDBJ whole genome shotgun (WGS) entry which is preliminary data.</text>
</comment>
<dbReference type="CDD" id="cd07756">
    <property type="entry name" value="CYTH-like_Pase_CHAD"/>
    <property type="match status" value="1"/>
</dbReference>
<feature type="domain" description="CYTH" evidence="1">
    <location>
        <begin position="1"/>
        <end position="205"/>
    </location>
</feature>
<dbReference type="PANTHER" id="PTHR39569">
    <property type="entry name" value="INORGANIC TRIPHOSPHATASE"/>
    <property type="match status" value="1"/>
</dbReference>
<keyword evidence="3" id="KW-1185">Reference proteome</keyword>
<dbReference type="Proteomes" id="UP000076276">
    <property type="component" value="Unassembled WGS sequence"/>
</dbReference>
<evidence type="ECO:0000313" key="2">
    <source>
        <dbReference type="EMBL" id="KYQ70800.1"/>
    </source>
</evidence>
<evidence type="ECO:0000259" key="1">
    <source>
        <dbReference type="PROSITE" id="PS51707"/>
    </source>
</evidence>
<dbReference type="InterPro" id="IPR033469">
    <property type="entry name" value="CYTH-like_dom_sf"/>
</dbReference>
<dbReference type="PROSITE" id="PS51707">
    <property type="entry name" value="CYTH"/>
    <property type="match status" value="1"/>
</dbReference>